<feature type="region of interest" description="Disordered" evidence="1">
    <location>
        <begin position="95"/>
        <end position="132"/>
    </location>
</feature>
<accession>A0A7R9GJI1</accession>
<dbReference type="AlphaFoldDB" id="A0A7R9GJI1"/>
<keyword evidence="3" id="KW-1185">Reference proteome</keyword>
<gene>
    <name evidence="2" type="ORF">NMOB1V02_LOCUS12352</name>
</gene>
<feature type="non-terminal residue" evidence="2">
    <location>
        <position position="290"/>
    </location>
</feature>
<protein>
    <submittedName>
        <fullName evidence="2">Uncharacterized protein</fullName>
    </submittedName>
</protein>
<evidence type="ECO:0000313" key="3">
    <source>
        <dbReference type="Proteomes" id="UP000678499"/>
    </source>
</evidence>
<reference evidence="2" key="1">
    <citation type="submission" date="2020-11" db="EMBL/GenBank/DDBJ databases">
        <authorList>
            <person name="Tran Van P."/>
        </authorList>
    </citation>
    <scope>NUCLEOTIDE SEQUENCE</scope>
</reference>
<evidence type="ECO:0000256" key="1">
    <source>
        <dbReference type="SAM" id="MobiDB-lite"/>
    </source>
</evidence>
<feature type="region of interest" description="Disordered" evidence="1">
    <location>
        <begin position="268"/>
        <end position="290"/>
    </location>
</feature>
<sequence>MTRTPVLRASHDFRAIHFLAFGELPVLATATLPSRLQLIAELQHIEFCEPRKTADDAEESDFCMADRHIEPDRCFECERLRRYAGPEQRVVLNGSSTRHHIVSSDEAGANSRQQGTSSLRRNASATGSKNKPVQRVVFHLQQSSPQSPTTKPEFPDEFSLSFVSVWESRKTLVPTDGQQPPRASHDFRAIHFLAFGELPVLATATLPSRLQLIAELQHIEFCEPRKTADDAEESDFCMADRHIEPDRCFECEQLRRYAGPEQRVVLNGSSTRHHIVSSDEAGANSRQQGT</sequence>
<dbReference type="Proteomes" id="UP000678499">
    <property type="component" value="Unassembled WGS sequence"/>
</dbReference>
<dbReference type="EMBL" id="OA891613">
    <property type="protein sequence ID" value="CAD7284748.1"/>
    <property type="molecule type" value="Genomic_DNA"/>
</dbReference>
<proteinExistence type="predicted"/>
<evidence type="ECO:0000313" key="2">
    <source>
        <dbReference type="EMBL" id="CAD7284748.1"/>
    </source>
</evidence>
<dbReference type="EMBL" id="CAJPEX010009576">
    <property type="protein sequence ID" value="CAG0924900.1"/>
    <property type="molecule type" value="Genomic_DNA"/>
</dbReference>
<organism evidence="2">
    <name type="scientific">Notodromas monacha</name>
    <dbReference type="NCBI Taxonomy" id="399045"/>
    <lineage>
        <taxon>Eukaryota</taxon>
        <taxon>Metazoa</taxon>
        <taxon>Ecdysozoa</taxon>
        <taxon>Arthropoda</taxon>
        <taxon>Crustacea</taxon>
        <taxon>Oligostraca</taxon>
        <taxon>Ostracoda</taxon>
        <taxon>Podocopa</taxon>
        <taxon>Podocopida</taxon>
        <taxon>Cypridocopina</taxon>
        <taxon>Cypridoidea</taxon>
        <taxon>Cyprididae</taxon>
        <taxon>Notodromas</taxon>
    </lineage>
</organism>
<feature type="compositionally biased region" description="Polar residues" evidence="1">
    <location>
        <begin position="110"/>
        <end position="131"/>
    </location>
</feature>
<name>A0A7R9GJI1_9CRUS</name>